<dbReference type="Ensembl" id="ENSOMYT00000010615.2">
    <property type="protein sequence ID" value="ENSOMYP00000009587.2"/>
    <property type="gene ID" value="ENSOMYG00000004857.2"/>
</dbReference>
<sequence length="1292" mass="146892">MASFDFVRDKLTEWNLSDLIQRFEDEEIDEESFLFLKEKDFINLIPKIGPRSRFRKQHKAFLKKQKQPDDDKNIQAATWSSVSIKASKSSSENVTGEMVNQESCQKAIIKPRNHPPKQAETKRSLVKLLGTGSVPTTNTSGMGKTVFDQSEPSTSKIPPLQVNIPSKRKSDEAHANKQTKKRQRVAASRITETFETETKTEVKKIMQRIKSKLDDLPSTKLIDFVRGKIQTLEKDKKEIVGVFGKTGAGKSFLINTILGETTLLPSGNQGACTSVMIQVEANMTDSDSKYIAEIEFMTEEEWKEELWSIFRDRSYKDGNDEDKERDDDDDDDDEKISALYGKDGRGATLEELMDRKHFREIPEFRLSVKKIFLCDTAKQLSKNITCYTRSDTQSDTFKRQYWPLVKCITIKVPNSKDLLEHVVLVDLPGNGDCNKSRDEMWKLFVGNCSAVWIVSDIARATSEKESWEILDSTVSLFGPGGECRSISFICTKTDDIEENQKADARTCILRRNETTKRQVRDKFNKQKEVKKHFSGGKDFLQVFTVSSKEYQKEKHLQQEETEIPKLQEFLRNLNDRRTKTSVYVSGAYGILSLIEGAKSSDMTDSKEEVCQVLEQRLKDEIKSIGQTMDEAYETFEQCLSEGVRQSEESCEKLMNKVIAPRGKKASGYHKVVKSLCKNGGVHKPKGKRRREINLNESLASCMRSLIDEQFKIHFPNEGKGGPIREQIDTFTLDTNSLVGEHPEVSLHLAFLKTEETELKAKLIFDLREKKKKIYSTLTESIKDTMHRCYIRASEHTGKDSLKRMKDDLHQHMKNNNIFQKAKEDMLVCLTNLKDHIMMQLKCKLQESMDLSLKTPNSSFLPDDVTVEYNKMKMYYEKLMGCASTVQITPRLDLHTKTTIFESQSGNGRKRVKVSTSVTMLNPEIVKDLTTHDRKPTYRLQCPKAGLFQCSSTGLVFLMEGKGDVVYKVTQWDRSLLGSMTPAGPLFSIDCPEQSVCKLHLPHCMCDEKDDNVSVAHVTDGNMEIVQPLKTTATHVIVNITHLSLFGLIRDVFSFLPVRSQVLLFLRPQGNRPQKRILNVILLPKNVPLCEVEYQQRGSTFIQTSSNCTLTPRGKYGLCCELVANFSIQPKSGQLDYDYSPNFHPTFQVFLDCMSGAENIRLSLLDRGSNDQRVWECLIPTDFEPPQVSPINPHPGAEAVLKQLSEQAFVDKHMADLIQRVKMVLDVADDLLLEEMIPDELHSRLLMAGTSQEQMRLMSDALQAGGTRVKSAFYKALLNHEPRLVQDLAAASH</sequence>
<evidence type="ECO:0000256" key="2">
    <source>
        <dbReference type="ARBA" id="ARBA00022490"/>
    </source>
</evidence>
<dbReference type="Pfam" id="PF00350">
    <property type="entry name" value="Dynamin_N"/>
    <property type="match status" value="1"/>
</dbReference>
<name>A0A8C7NLU3_ONCMY</name>
<dbReference type="PROSITE" id="PS51830">
    <property type="entry name" value="FIIND"/>
    <property type="match status" value="1"/>
</dbReference>
<dbReference type="SUPFAM" id="SSF52540">
    <property type="entry name" value="P-loop containing nucleoside triphosphate hydrolases"/>
    <property type="match status" value="1"/>
</dbReference>
<dbReference type="Gene3D" id="3.40.50.300">
    <property type="entry name" value="P-loop containing nucleotide triphosphate hydrolases"/>
    <property type="match status" value="2"/>
</dbReference>
<feature type="domain" description="FIIND" evidence="5">
    <location>
        <begin position="915"/>
        <end position="1192"/>
    </location>
</feature>
<accession>A0A8C7NLU3</accession>
<reference evidence="6" key="1">
    <citation type="submission" date="2020-07" db="EMBL/GenBank/DDBJ databases">
        <title>A long reads based de novo assembly of the rainbow trout Arlee double haploid line genome.</title>
        <authorList>
            <person name="Gao G."/>
            <person name="Palti Y."/>
        </authorList>
    </citation>
    <scope>NUCLEOTIDE SEQUENCE [LARGE SCALE GENOMIC DNA]</scope>
</reference>
<evidence type="ECO:0000259" key="5">
    <source>
        <dbReference type="PROSITE" id="PS51830"/>
    </source>
</evidence>
<feature type="region of interest" description="Disordered" evidence="3">
    <location>
        <begin position="132"/>
        <end position="188"/>
    </location>
</feature>
<comment type="subcellular location">
    <subcellularLocation>
        <location evidence="1">Cytoplasm</location>
        <location evidence="1">Cytosol</location>
    </subcellularLocation>
</comment>
<protein>
    <recommendedName>
        <fullName evidence="8">FIIND domain-containing protein</fullName>
    </recommendedName>
</protein>
<dbReference type="PROSITE" id="PS50209">
    <property type="entry name" value="CARD"/>
    <property type="match status" value="1"/>
</dbReference>
<keyword evidence="7" id="KW-1185">Reference proteome</keyword>
<dbReference type="GO" id="GO:0005829">
    <property type="term" value="C:cytosol"/>
    <property type="evidence" value="ECO:0007669"/>
    <property type="project" value="UniProtKB-SubCell"/>
</dbReference>
<reference evidence="6" key="3">
    <citation type="submission" date="2025-09" db="UniProtKB">
        <authorList>
            <consortium name="Ensembl"/>
        </authorList>
    </citation>
    <scope>IDENTIFICATION</scope>
</reference>
<dbReference type="PANTHER" id="PTHR47308">
    <property type="entry name" value="NUCLEAR GTPASE SLIP-GC"/>
    <property type="match status" value="1"/>
</dbReference>
<dbReference type="InterPro" id="IPR053082">
    <property type="entry name" value="Nuclear_GTPase_SLIP-GC"/>
</dbReference>
<proteinExistence type="predicted"/>
<dbReference type="Pfam" id="PF00619">
    <property type="entry name" value="CARD"/>
    <property type="match status" value="1"/>
</dbReference>
<dbReference type="InterPro" id="IPR013761">
    <property type="entry name" value="SAM/pointed_sf"/>
</dbReference>
<dbReference type="GeneTree" id="ENSGT00390000007091"/>
<dbReference type="Pfam" id="PF23679">
    <property type="entry name" value="UPA-FIIND"/>
    <property type="match status" value="1"/>
</dbReference>
<evidence type="ECO:0000259" key="4">
    <source>
        <dbReference type="PROSITE" id="PS50209"/>
    </source>
</evidence>
<feature type="compositionally biased region" description="Acidic residues" evidence="3">
    <location>
        <begin position="319"/>
        <end position="334"/>
    </location>
</feature>
<evidence type="ECO:0000313" key="7">
    <source>
        <dbReference type="Proteomes" id="UP000694395"/>
    </source>
</evidence>
<organism evidence="6 7">
    <name type="scientific">Oncorhynchus mykiss</name>
    <name type="common">Rainbow trout</name>
    <name type="synonym">Salmo gairdneri</name>
    <dbReference type="NCBI Taxonomy" id="8022"/>
    <lineage>
        <taxon>Eukaryota</taxon>
        <taxon>Metazoa</taxon>
        <taxon>Chordata</taxon>
        <taxon>Craniata</taxon>
        <taxon>Vertebrata</taxon>
        <taxon>Euteleostomi</taxon>
        <taxon>Actinopterygii</taxon>
        <taxon>Neopterygii</taxon>
        <taxon>Teleostei</taxon>
        <taxon>Protacanthopterygii</taxon>
        <taxon>Salmoniformes</taxon>
        <taxon>Salmonidae</taxon>
        <taxon>Salmoninae</taxon>
        <taxon>Oncorhynchus</taxon>
    </lineage>
</organism>
<dbReference type="SUPFAM" id="SSF47986">
    <property type="entry name" value="DEATH domain"/>
    <property type="match status" value="1"/>
</dbReference>
<dbReference type="InterPro" id="IPR001315">
    <property type="entry name" value="CARD"/>
</dbReference>
<evidence type="ECO:0000256" key="3">
    <source>
        <dbReference type="SAM" id="MobiDB-lite"/>
    </source>
</evidence>
<dbReference type="RefSeq" id="XP_036794954.1">
    <property type="nucleotide sequence ID" value="XM_036939059.1"/>
</dbReference>
<dbReference type="Gene3D" id="1.10.150.50">
    <property type="entry name" value="Transcription Factor, Ets-1"/>
    <property type="match status" value="1"/>
</dbReference>
<dbReference type="InterPro" id="IPR027417">
    <property type="entry name" value="P-loop_NTPase"/>
</dbReference>
<dbReference type="Pfam" id="PF13553">
    <property type="entry name" value="FIIND"/>
    <property type="match status" value="1"/>
</dbReference>
<dbReference type="GeneID" id="110538557"/>
<evidence type="ECO:0000256" key="1">
    <source>
        <dbReference type="ARBA" id="ARBA00004514"/>
    </source>
</evidence>
<dbReference type="Gene3D" id="1.10.533.10">
    <property type="entry name" value="Death Domain, Fas"/>
    <property type="match status" value="1"/>
</dbReference>
<dbReference type="OrthoDB" id="3598281at2759"/>
<dbReference type="PANTHER" id="PTHR47308:SF1">
    <property type="entry name" value="NUCLEAR GTPASE SLIP-GC"/>
    <property type="match status" value="1"/>
</dbReference>
<dbReference type="KEGG" id="omy:110538557"/>
<dbReference type="GO" id="GO:0042981">
    <property type="term" value="P:regulation of apoptotic process"/>
    <property type="evidence" value="ECO:0007669"/>
    <property type="project" value="InterPro"/>
</dbReference>
<evidence type="ECO:0008006" key="8">
    <source>
        <dbReference type="Google" id="ProtNLM"/>
    </source>
</evidence>
<dbReference type="InterPro" id="IPR025307">
    <property type="entry name" value="FIIND_dom"/>
</dbReference>
<feature type="compositionally biased region" description="Polar residues" evidence="3">
    <location>
        <begin position="133"/>
        <end position="156"/>
    </location>
</feature>
<gene>
    <name evidence="6" type="primary">LOC110538557</name>
</gene>
<feature type="region of interest" description="Disordered" evidence="3">
    <location>
        <begin position="318"/>
        <end position="337"/>
    </location>
</feature>
<evidence type="ECO:0000313" key="6">
    <source>
        <dbReference type="Ensembl" id="ENSOMYP00000009587.2"/>
    </source>
</evidence>
<keyword evidence="2" id="KW-0963">Cytoplasm</keyword>
<dbReference type="Proteomes" id="UP000694395">
    <property type="component" value="Chromosome 12"/>
</dbReference>
<dbReference type="GO" id="GO:0003924">
    <property type="term" value="F:GTPase activity"/>
    <property type="evidence" value="ECO:0007669"/>
    <property type="project" value="TreeGrafter"/>
</dbReference>
<dbReference type="InterPro" id="IPR011029">
    <property type="entry name" value="DEATH-like_dom_sf"/>
</dbReference>
<feature type="domain" description="CARD" evidence="4">
    <location>
        <begin position="1201"/>
        <end position="1291"/>
    </location>
</feature>
<dbReference type="InterPro" id="IPR045063">
    <property type="entry name" value="Dynamin_N"/>
</dbReference>
<reference evidence="6" key="2">
    <citation type="submission" date="2025-08" db="UniProtKB">
        <authorList>
            <consortium name="Ensembl"/>
        </authorList>
    </citation>
    <scope>IDENTIFICATION</scope>
</reference>